<sequence length="68" mass="7726">MSSYQSTIEATSPMKCQPDLATPNRRKNSKQMPGEFHTPAVRTPTKPDSKQMPEELLQMPKQMLEHSP</sequence>
<dbReference type="WBParaSite" id="Minc3s07288g40948">
    <property type="protein sequence ID" value="Minc3s07288g40948"/>
    <property type="gene ID" value="Minc3s07288g40948"/>
</dbReference>
<accession>A0A914NKC0</accession>
<evidence type="ECO:0000256" key="1">
    <source>
        <dbReference type="SAM" id="MobiDB-lite"/>
    </source>
</evidence>
<reference evidence="3" key="1">
    <citation type="submission" date="2022-11" db="UniProtKB">
        <authorList>
            <consortium name="WormBaseParasite"/>
        </authorList>
    </citation>
    <scope>IDENTIFICATION</scope>
</reference>
<proteinExistence type="predicted"/>
<keyword evidence="2" id="KW-1185">Reference proteome</keyword>
<feature type="compositionally biased region" description="Polar residues" evidence="1">
    <location>
        <begin position="1"/>
        <end position="10"/>
    </location>
</feature>
<evidence type="ECO:0000313" key="3">
    <source>
        <dbReference type="WBParaSite" id="Minc3s07288g40948"/>
    </source>
</evidence>
<dbReference type="AlphaFoldDB" id="A0A914NKC0"/>
<evidence type="ECO:0000313" key="2">
    <source>
        <dbReference type="Proteomes" id="UP000887563"/>
    </source>
</evidence>
<name>A0A914NKC0_MELIC</name>
<feature type="region of interest" description="Disordered" evidence="1">
    <location>
        <begin position="1"/>
        <end position="68"/>
    </location>
</feature>
<dbReference type="Proteomes" id="UP000887563">
    <property type="component" value="Unplaced"/>
</dbReference>
<protein>
    <submittedName>
        <fullName evidence="3">Candidate secreted effector</fullName>
    </submittedName>
</protein>
<organism evidence="2 3">
    <name type="scientific">Meloidogyne incognita</name>
    <name type="common">Southern root-knot nematode worm</name>
    <name type="synonym">Oxyuris incognita</name>
    <dbReference type="NCBI Taxonomy" id="6306"/>
    <lineage>
        <taxon>Eukaryota</taxon>
        <taxon>Metazoa</taxon>
        <taxon>Ecdysozoa</taxon>
        <taxon>Nematoda</taxon>
        <taxon>Chromadorea</taxon>
        <taxon>Rhabditida</taxon>
        <taxon>Tylenchina</taxon>
        <taxon>Tylenchomorpha</taxon>
        <taxon>Tylenchoidea</taxon>
        <taxon>Meloidogynidae</taxon>
        <taxon>Meloidogyninae</taxon>
        <taxon>Meloidogyne</taxon>
        <taxon>Meloidogyne incognita group</taxon>
    </lineage>
</organism>